<keyword evidence="2 3" id="KW-0862">Zinc</keyword>
<dbReference type="PANTHER" id="PTHR42742:SF3">
    <property type="entry name" value="FRUCTOKINASE"/>
    <property type="match status" value="1"/>
</dbReference>
<comment type="similarity">
    <text evidence="3">Belongs to the mannose-6-phosphate isomerase type 1 family.</text>
</comment>
<dbReference type="GO" id="GO:0004476">
    <property type="term" value="F:mannose-6-phosphate isomerase activity"/>
    <property type="evidence" value="ECO:0007669"/>
    <property type="project" value="UniProtKB-EC"/>
</dbReference>
<dbReference type="PIRSF" id="PIRSF036894">
    <property type="entry name" value="PMI_Firm_short"/>
    <property type="match status" value="1"/>
</dbReference>
<dbReference type="RefSeq" id="WP_307389782.1">
    <property type="nucleotide sequence ID" value="NZ_JAUSTY010000001.1"/>
</dbReference>
<gene>
    <name evidence="6" type="ORF">J2S11_000231</name>
</gene>
<dbReference type="EMBL" id="JAUSTY010000001">
    <property type="protein sequence ID" value="MDQ0164332.1"/>
    <property type="molecule type" value="Genomic_DNA"/>
</dbReference>
<name>A0ABT9VTM6_9BACI</name>
<accession>A0ABT9VTM6</accession>
<proteinExistence type="inferred from homology"/>
<evidence type="ECO:0000256" key="3">
    <source>
        <dbReference type="PIRNR" id="PIRNR036894"/>
    </source>
</evidence>
<evidence type="ECO:0000313" key="6">
    <source>
        <dbReference type="EMBL" id="MDQ0164332.1"/>
    </source>
</evidence>
<dbReference type="InterPro" id="IPR049071">
    <property type="entry name" value="MPI_cupin_dom"/>
</dbReference>
<sequence>MLEEPIFFVPQFQDRIWGGNRLASFNYQLPYEKTGECWAISAHSNGQSIVRDGAYQGSSLADLWENEAQLFGPQVQGEFPLLVKILDASDDLSVQVHPNDTQAQQLEDNEAFGKTECWYVLDAVEGAELILGHHASSPEEFMLMAEEQRWNELLDRISIKKGDFFYVPSGTIHAIGKGALILETQQSSDTTYRVYDFDRVDQTGKKRELHLEKAIKVTMFPHQSCVIPPKILIDQEAGKVRQLISSDLFNVYHCLNHQSLRHLKGAAYLLVSVVDGEGEIVVNDRNSYSVQKGDHFILPYGVQAWESRGEIELIWSHT</sequence>
<comment type="cofactor">
    <cofactor evidence="3">
        <name>Zn(2+)</name>
        <dbReference type="ChEBI" id="CHEBI:29105"/>
    </cofactor>
</comment>
<evidence type="ECO:0000256" key="1">
    <source>
        <dbReference type="ARBA" id="ARBA00022723"/>
    </source>
</evidence>
<evidence type="ECO:0000256" key="2">
    <source>
        <dbReference type="ARBA" id="ARBA00022833"/>
    </source>
</evidence>
<dbReference type="Pfam" id="PF20511">
    <property type="entry name" value="PMI_typeI_cat"/>
    <property type="match status" value="1"/>
</dbReference>
<evidence type="ECO:0000259" key="5">
    <source>
        <dbReference type="Pfam" id="PF21621"/>
    </source>
</evidence>
<organism evidence="6 7">
    <name type="scientific">Caldalkalibacillus horti</name>
    <dbReference type="NCBI Taxonomy" id="77523"/>
    <lineage>
        <taxon>Bacteria</taxon>
        <taxon>Bacillati</taxon>
        <taxon>Bacillota</taxon>
        <taxon>Bacilli</taxon>
        <taxon>Bacillales</taxon>
        <taxon>Bacillaceae</taxon>
        <taxon>Caldalkalibacillus</taxon>
    </lineage>
</organism>
<dbReference type="InterPro" id="IPR046457">
    <property type="entry name" value="PMI_typeI_cat"/>
</dbReference>
<keyword evidence="1 3" id="KW-0479">Metal-binding</keyword>
<dbReference type="InterPro" id="IPR011051">
    <property type="entry name" value="RmlC_Cupin_sf"/>
</dbReference>
<comment type="catalytic activity">
    <reaction evidence="3">
        <text>D-mannose 6-phosphate = D-fructose 6-phosphate</text>
        <dbReference type="Rhea" id="RHEA:12356"/>
        <dbReference type="ChEBI" id="CHEBI:58735"/>
        <dbReference type="ChEBI" id="CHEBI:61527"/>
        <dbReference type="EC" id="5.3.1.8"/>
    </reaction>
</comment>
<feature type="domain" description="Phosphomannose isomerase type I catalytic" evidence="4">
    <location>
        <begin position="10"/>
        <end position="109"/>
    </location>
</feature>
<protein>
    <recommendedName>
        <fullName evidence="3">Mannose-6-phosphate isomerase</fullName>
        <ecNumber evidence="3">5.3.1.8</ecNumber>
    </recommendedName>
</protein>
<evidence type="ECO:0000259" key="4">
    <source>
        <dbReference type="Pfam" id="PF20511"/>
    </source>
</evidence>
<dbReference type="InterPro" id="IPR051804">
    <property type="entry name" value="Carb_Metab_Reg_Kinase/Isom"/>
</dbReference>
<keyword evidence="3 6" id="KW-0413">Isomerase</keyword>
<keyword evidence="7" id="KW-1185">Reference proteome</keyword>
<dbReference type="InterPro" id="IPR014628">
    <property type="entry name" value="Man6P_isomerase_Firm_short"/>
</dbReference>
<dbReference type="SUPFAM" id="SSF51182">
    <property type="entry name" value="RmlC-like cupins"/>
    <property type="match status" value="1"/>
</dbReference>
<feature type="domain" description="Mannose-6-phosphate isomerase cupin" evidence="5">
    <location>
        <begin position="243"/>
        <end position="317"/>
    </location>
</feature>
<evidence type="ECO:0000313" key="7">
    <source>
        <dbReference type="Proteomes" id="UP001235840"/>
    </source>
</evidence>
<reference evidence="6 7" key="1">
    <citation type="submission" date="2023-07" db="EMBL/GenBank/DDBJ databases">
        <title>Genomic Encyclopedia of Type Strains, Phase IV (KMG-IV): sequencing the most valuable type-strain genomes for metagenomic binning, comparative biology and taxonomic classification.</title>
        <authorList>
            <person name="Goeker M."/>
        </authorList>
    </citation>
    <scope>NUCLEOTIDE SEQUENCE [LARGE SCALE GENOMIC DNA]</scope>
    <source>
        <strain evidence="6 7">DSM 12751</strain>
    </source>
</reference>
<dbReference type="Proteomes" id="UP001235840">
    <property type="component" value="Unassembled WGS sequence"/>
</dbReference>
<dbReference type="Pfam" id="PF21621">
    <property type="entry name" value="MPI_cupin_dom"/>
    <property type="match status" value="1"/>
</dbReference>
<dbReference type="CDD" id="cd07010">
    <property type="entry name" value="cupin_PMI_type_I_N_bac"/>
    <property type="match status" value="1"/>
</dbReference>
<dbReference type="PANTHER" id="PTHR42742">
    <property type="entry name" value="TRANSCRIPTIONAL REPRESSOR MPRA"/>
    <property type="match status" value="1"/>
</dbReference>
<dbReference type="EC" id="5.3.1.8" evidence="3"/>
<dbReference type="InterPro" id="IPR014710">
    <property type="entry name" value="RmlC-like_jellyroll"/>
</dbReference>
<dbReference type="Gene3D" id="2.60.120.10">
    <property type="entry name" value="Jelly Rolls"/>
    <property type="match status" value="2"/>
</dbReference>
<comment type="caution">
    <text evidence="6">The sequence shown here is derived from an EMBL/GenBank/DDBJ whole genome shotgun (WGS) entry which is preliminary data.</text>
</comment>